<reference evidence="3" key="1">
    <citation type="submission" date="2017-01" db="EMBL/GenBank/DDBJ databases">
        <authorList>
            <person name="Varghese N."/>
            <person name="Submissions S."/>
        </authorList>
    </citation>
    <scope>NUCLEOTIDE SEQUENCE [LARGE SCALE GENOMIC DNA]</scope>
    <source>
        <strain evidence="3">DSM 18714</strain>
    </source>
</reference>
<dbReference type="RefSeq" id="WP_076365388.1">
    <property type="nucleotide sequence ID" value="NZ_FTOM01000003.1"/>
</dbReference>
<dbReference type="AlphaFoldDB" id="A0A1N7LMM1"/>
<dbReference type="OrthoDB" id="7929427at2"/>
<dbReference type="STRING" id="407234.SAMN05421795_103252"/>
<dbReference type="Proteomes" id="UP000186098">
    <property type="component" value="Unassembled WGS sequence"/>
</dbReference>
<organism evidence="2 3">
    <name type="scientific">Phaeovulum vinaykumarii</name>
    <dbReference type="NCBI Taxonomy" id="407234"/>
    <lineage>
        <taxon>Bacteria</taxon>
        <taxon>Pseudomonadati</taxon>
        <taxon>Pseudomonadota</taxon>
        <taxon>Alphaproteobacteria</taxon>
        <taxon>Rhodobacterales</taxon>
        <taxon>Paracoccaceae</taxon>
        <taxon>Phaeovulum</taxon>
    </lineage>
</organism>
<protein>
    <recommendedName>
        <fullName evidence="4">Antifreeze glycopeptide polyprotein</fullName>
    </recommendedName>
</protein>
<keyword evidence="3" id="KW-1185">Reference proteome</keyword>
<accession>A0A1N7LMM1</accession>
<gene>
    <name evidence="2" type="ORF">SAMN05421795_103252</name>
</gene>
<evidence type="ECO:0000313" key="2">
    <source>
        <dbReference type="EMBL" id="SIS75034.1"/>
    </source>
</evidence>
<sequence length="561" mass="58471">MRGNDGAILLLCGQLAWAGAAGAETAPGAPLSSIDWLSQSLEEPADGAPRLTPAAGAVRPGVSGSHSGASASGAGGTVRTPDPALTAPDLAGLLAVDPIDITPLDAPDPETAGLLGLTRSGLPKGLWGATPEGELARLVRREGTQMPPALHHLFERLLLAELDPPRNRAGSADRARNSLFLARIDRLLEMGALEPAYALLMTAGTADPERLKRLFDVALLLGEEERACDALRAAPGAQPALAARIFCLARAGDWPAADLAFTTGRNLEPLDPLTEDLLERFLDPEMADGAADLPPPARVTPLTLRLYEAIGQALPTANLPLAFAQSDLGAQVGWKARLEAAERLARAGAIDPNQLLGLYTERAAAASGGVWERVAAVSALDAALGARDPARVSAALPRAIAAMRKAGLETQLAGFAARAVWDLAPRLTPQARAAAFRLGLLSEDYETIAHDRRPVDDAELLLKAVAQGGTARVPETARRGALAEAITAAFDTLPPVGPPYADLVAGDRLGEALLLAIEDIARAARGDTRDLTRGLVLLRNAGLETVARRVSLELLLAEEAT</sequence>
<evidence type="ECO:0000313" key="3">
    <source>
        <dbReference type="Proteomes" id="UP000186098"/>
    </source>
</evidence>
<name>A0A1N7LMM1_9RHOB</name>
<evidence type="ECO:0000256" key="1">
    <source>
        <dbReference type="SAM" id="MobiDB-lite"/>
    </source>
</evidence>
<dbReference type="EMBL" id="FTOM01000003">
    <property type="protein sequence ID" value="SIS75034.1"/>
    <property type="molecule type" value="Genomic_DNA"/>
</dbReference>
<feature type="compositionally biased region" description="Low complexity" evidence="1">
    <location>
        <begin position="63"/>
        <end position="72"/>
    </location>
</feature>
<proteinExistence type="predicted"/>
<evidence type="ECO:0008006" key="4">
    <source>
        <dbReference type="Google" id="ProtNLM"/>
    </source>
</evidence>
<feature type="region of interest" description="Disordered" evidence="1">
    <location>
        <begin position="44"/>
        <end position="84"/>
    </location>
</feature>